<proteinExistence type="predicted"/>
<keyword evidence="3" id="KW-1185">Reference proteome</keyword>
<evidence type="ECO:0000313" key="3">
    <source>
        <dbReference type="Proteomes" id="UP001209540"/>
    </source>
</evidence>
<comment type="caution">
    <text evidence="2">The sequence shown here is derived from an EMBL/GenBank/DDBJ whole genome shotgun (WGS) entry which is preliminary data.</text>
</comment>
<gene>
    <name evidence="2" type="ORF">BDA99DRAFT_253995</name>
</gene>
<feature type="region of interest" description="Disordered" evidence="1">
    <location>
        <begin position="81"/>
        <end position="102"/>
    </location>
</feature>
<dbReference type="Proteomes" id="UP001209540">
    <property type="component" value="Unassembled WGS sequence"/>
</dbReference>
<organism evidence="2 3">
    <name type="scientific">Phascolomyces articulosus</name>
    <dbReference type="NCBI Taxonomy" id="60185"/>
    <lineage>
        <taxon>Eukaryota</taxon>
        <taxon>Fungi</taxon>
        <taxon>Fungi incertae sedis</taxon>
        <taxon>Mucoromycota</taxon>
        <taxon>Mucoromycotina</taxon>
        <taxon>Mucoromycetes</taxon>
        <taxon>Mucorales</taxon>
        <taxon>Lichtheimiaceae</taxon>
        <taxon>Phascolomyces</taxon>
    </lineage>
</organism>
<protein>
    <submittedName>
        <fullName evidence="2">Uncharacterized protein</fullName>
    </submittedName>
</protein>
<feature type="compositionally biased region" description="Polar residues" evidence="1">
    <location>
        <begin position="82"/>
        <end position="99"/>
    </location>
</feature>
<reference evidence="2" key="1">
    <citation type="journal article" date="2022" name="IScience">
        <title>Evolution of zygomycete secretomes and the origins of terrestrial fungal ecologies.</title>
        <authorList>
            <person name="Chang Y."/>
            <person name="Wang Y."/>
            <person name="Mondo S."/>
            <person name="Ahrendt S."/>
            <person name="Andreopoulos W."/>
            <person name="Barry K."/>
            <person name="Beard J."/>
            <person name="Benny G.L."/>
            <person name="Blankenship S."/>
            <person name="Bonito G."/>
            <person name="Cuomo C."/>
            <person name="Desiro A."/>
            <person name="Gervers K.A."/>
            <person name="Hundley H."/>
            <person name="Kuo A."/>
            <person name="LaButti K."/>
            <person name="Lang B.F."/>
            <person name="Lipzen A."/>
            <person name="O'Donnell K."/>
            <person name="Pangilinan J."/>
            <person name="Reynolds N."/>
            <person name="Sandor L."/>
            <person name="Smith M.E."/>
            <person name="Tsang A."/>
            <person name="Grigoriev I.V."/>
            <person name="Stajich J.E."/>
            <person name="Spatafora J.W."/>
        </authorList>
    </citation>
    <scope>NUCLEOTIDE SEQUENCE</scope>
    <source>
        <strain evidence="2">RSA 2281</strain>
    </source>
</reference>
<sequence>MPLYYKHDRRNELFPPITQGQHTPVLPVARVTRNDIESRLQISIETRKKVNQIYTTYHNERKRQPTPTLKSIPSLHLFPHDASSQQQSFTRTNHGNETGSLPLYKVPRFSLFQPLSNTPKAHSTSQPTPPPPTLLMLHTEQYAQQRRAMVDDQGNPCFVVDDSNNNSISSAATAVTFNTPQERSIPSTTTIPSQQQQQLVIPETPVTRTTTSLSSPSTFLESVRKQFVPILATSMQQQGCDKLAQLAQTRDGSFLKINFESMIGLLNHPLIALMDEYEETTADKWSGSGKTHFIKQLVDILRKENMPLKITIATYDIDTESFLFDCIRNHLQLPCLRIGSVLDDAWEREYGVIFQTLKTRESVVKIRPITS</sequence>
<accession>A0AAD5JZ61</accession>
<dbReference type="EMBL" id="JAIXMP010000041">
    <property type="protein sequence ID" value="KAI9247701.1"/>
    <property type="molecule type" value="Genomic_DNA"/>
</dbReference>
<dbReference type="AlphaFoldDB" id="A0AAD5JZ61"/>
<evidence type="ECO:0000313" key="2">
    <source>
        <dbReference type="EMBL" id="KAI9247701.1"/>
    </source>
</evidence>
<evidence type="ECO:0000256" key="1">
    <source>
        <dbReference type="SAM" id="MobiDB-lite"/>
    </source>
</evidence>
<name>A0AAD5JZ61_9FUNG</name>
<reference evidence="2" key="2">
    <citation type="submission" date="2023-02" db="EMBL/GenBank/DDBJ databases">
        <authorList>
            <consortium name="DOE Joint Genome Institute"/>
            <person name="Mondo S.J."/>
            <person name="Chang Y."/>
            <person name="Wang Y."/>
            <person name="Ahrendt S."/>
            <person name="Andreopoulos W."/>
            <person name="Barry K."/>
            <person name="Beard J."/>
            <person name="Benny G.L."/>
            <person name="Blankenship S."/>
            <person name="Bonito G."/>
            <person name="Cuomo C."/>
            <person name="Desiro A."/>
            <person name="Gervers K.A."/>
            <person name="Hundley H."/>
            <person name="Kuo A."/>
            <person name="LaButti K."/>
            <person name="Lang B.F."/>
            <person name="Lipzen A."/>
            <person name="O'Donnell K."/>
            <person name="Pangilinan J."/>
            <person name="Reynolds N."/>
            <person name="Sandor L."/>
            <person name="Smith M.W."/>
            <person name="Tsang A."/>
            <person name="Grigoriev I.V."/>
            <person name="Stajich J.E."/>
            <person name="Spatafora J.W."/>
        </authorList>
    </citation>
    <scope>NUCLEOTIDE SEQUENCE</scope>
    <source>
        <strain evidence="2">RSA 2281</strain>
    </source>
</reference>